<dbReference type="GO" id="GO:0006508">
    <property type="term" value="P:proteolysis"/>
    <property type="evidence" value="ECO:0007669"/>
    <property type="project" value="UniProtKB-KW"/>
</dbReference>
<evidence type="ECO:0000256" key="4">
    <source>
        <dbReference type="ARBA" id="ARBA00022801"/>
    </source>
</evidence>
<dbReference type="AlphaFoldDB" id="D2B7M8"/>
<keyword evidence="11" id="KW-1185">Reference proteome</keyword>
<keyword evidence="2" id="KW-0645">Protease</keyword>
<dbReference type="CDD" id="cd21112">
    <property type="entry name" value="alphaLP-like"/>
    <property type="match status" value="1"/>
</dbReference>
<sequence length="500" mass="52524">MSRRHAITTGCVLTITALTLTAAPAVAQPRTVETSAVVAVRQPPPGMVEALQRDLGLTREQAQTRLLNEARMRPVEAKLRRRLGARFGGSWFAGSIAQTLVVATTSADDIPQILAAGARGEVVDRSLAELDAIKEKLDEVLPADPRGGSVRYVDVRSHKVVVLAVDPATTEDLIEAADVDASVVSVLPSDEQPRPLSDVVGGTPYYVGVTSRCSVGFSVLRGAQNGFVSAGHCGKVGAATVGFNRVAQGVFQASNFPESDFGWVAVNDDWTPKPLVDNGTGGTVTVAGSREAVEGVSVCRSGSTTGWHCGTIQQRNVSVTYPQGTVSEVTRTNVCAEPGDSGGSFIAIDQAQGVTSGGSGDCTSGGVTYFQPIGEILTTYGLSLVTTAGNPPPLSTGTCTGYEQTITGTLKSGQSVYQPKTRHYRSTVAGVHAGCLDAYDGVDFDLYLQKWNGHNWDTVATADSPSPDEKISYTGTPGHYRYRVLSSSGFSPYVLGYKSP</sequence>
<dbReference type="MEROPS" id="S01.265"/>
<evidence type="ECO:0000256" key="8">
    <source>
        <dbReference type="SAM" id="SignalP"/>
    </source>
</evidence>
<dbReference type="KEGG" id="sro:Sros_8917"/>
<evidence type="ECO:0000256" key="3">
    <source>
        <dbReference type="ARBA" id="ARBA00022729"/>
    </source>
</evidence>
<dbReference type="GO" id="GO:0004252">
    <property type="term" value="F:serine-type endopeptidase activity"/>
    <property type="evidence" value="ECO:0007669"/>
    <property type="project" value="InterPro"/>
</dbReference>
<evidence type="ECO:0000256" key="6">
    <source>
        <dbReference type="ARBA" id="ARBA00023145"/>
    </source>
</evidence>
<gene>
    <name evidence="10" type="ordered locus">Sros_8917</name>
</gene>
<dbReference type="InterPro" id="IPR043504">
    <property type="entry name" value="Peptidase_S1_PA_chymotrypsin"/>
</dbReference>
<dbReference type="EMBL" id="CP001814">
    <property type="protein sequence ID" value="ACZ91549.1"/>
    <property type="molecule type" value="Genomic_DNA"/>
</dbReference>
<feature type="domain" description="Peptidase S1A alpha-lytic prodomain" evidence="9">
    <location>
        <begin position="125"/>
        <end position="181"/>
    </location>
</feature>
<evidence type="ECO:0000256" key="1">
    <source>
        <dbReference type="ARBA" id="ARBA00007664"/>
    </source>
</evidence>
<dbReference type="Gene3D" id="3.30.300.50">
    <property type="match status" value="2"/>
</dbReference>
<dbReference type="InterPro" id="IPR009003">
    <property type="entry name" value="Peptidase_S1_PA"/>
</dbReference>
<proteinExistence type="inferred from homology"/>
<dbReference type="Proteomes" id="UP000002029">
    <property type="component" value="Chromosome"/>
</dbReference>
<keyword evidence="5" id="KW-0720">Serine protease</keyword>
<keyword evidence="3 8" id="KW-0732">Signal</keyword>
<name>D2B7M8_STRRD</name>
<dbReference type="HOGENOM" id="CLU_030648_2_1_11"/>
<evidence type="ECO:0000256" key="7">
    <source>
        <dbReference type="ARBA" id="ARBA00023157"/>
    </source>
</evidence>
<accession>D2B7M8</accession>
<organism evidence="10 11">
    <name type="scientific">Streptosporangium roseum (strain ATCC 12428 / DSM 43021 / JCM 3005 / KCTC 9067 / NCIMB 10171 / NRRL 2505 / NI 9100)</name>
    <dbReference type="NCBI Taxonomy" id="479432"/>
    <lineage>
        <taxon>Bacteria</taxon>
        <taxon>Bacillati</taxon>
        <taxon>Actinomycetota</taxon>
        <taxon>Actinomycetes</taxon>
        <taxon>Streptosporangiales</taxon>
        <taxon>Streptosporangiaceae</taxon>
        <taxon>Streptosporangium</taxon>
    </lineage>
</organism>
<dbReference type="InterPro" id="IPR035070">
    <property type="entry name" value="Streptogrisin_prodomain"/>
</dbReference>
<evidence type="ECO:0000313" key="10">
    <source>
        <dbReference type="EMBL" id="ACZ91549.1"/>
    </source>
</evidence>
<dbReference type="Pfam" id="PF02983">
    <property type="entry name" value="Pro_Al_protease"/>
    <property type="match status" value="1"/>
</dbReference>
<comment type="similarity">
    <text evidence="1">Belongs to the peptidase S1 family.</text>
</comment>
<keyword evidence="4" id="KW-0378">Hydrolase</keyword>
<evidence type="ECO:0000256" key="2">
    <source>
        <dbReference type="ARBA" id="ARBA00022670"/>
    </source>
</evidence>
<keyword evidence="6" id="KW-0865">Zymogen</keyword>
<evidence type="ECO:0000256" key="5">
    <source>
        <dbReference type="ARBA" id="ARBA00022825"/>
    </source>
</evidence>
<dbReference type="SUPFAM" id="SSF50494">
    <property type="entry name" value="Trypsin-like serine proteases"/>
    <property type="match status" value="1"/>
</dbReference>
<reference evidence="10 11" key="1">
    <citation type="journal article" date="2010" name="Stand. Genomic Sci.">
        <title>Complete genome sequence of Streptosporangium roseum type strain (NI 9100).</title>
        <authorList>
            <person name="Nolan M."/>
            <person name="Sikorski J."/>
            <person name="Jando M."/>
            <person name="Lucas S."/>
            <person name="Lapidus A."/>
            <person name="Glavina Del Rio T."/>
            <person name="Chen F."/>
            <person name="Tice H."/>
            <person name="Pitluck S."/>
            <person name="Cheng J.F."/>
            <person name="Chertkov O."/>
            <person name="Sims D."/>
            <person name="Meincke L."/>
            <person name="Brettin T."/>
            <person name="Han C."/>
            <person name="Detter J.C."/>
            <person name="Bruce D."/>
            <person name="Goodwin L."/>
            <person name="Land M."/>
            <person name="Hauser L."/>
            <person name="Chang Y.J."/>
            <person name="Jeffries C.D."/>
            <person name="Ivanova N."/>
            <person name="Mavromatis K."/>
            <person name="Mikhailova N."/>
            <person name="Chen A."/>
            <person name="Palaniappan K."/>
            <person name="Chain P."/>
            <person name="Rohde M."/>
            <person name="Goker M."/>
            <person name="Bristow J."/>
            <person name="Eisen J.A."/>
            <person name="Markowitz V."/>
            <person name="Hugenholtz P."/>
            <person name="Kyrpides N.C."/>
            <person name="Klenk H.P."/>
        </authorList>
    </citation>
    <scope>NUCLEOTIDE SEQUENCE [LARGE SCALE GENOMIC DNA]</scope>
    <source>
        <strain evidence="11">ATCC 12428 / DSM 43021 / JCM 3005 / NI 9100</strain>
    </source>
</reference>
<dbReference type="PRINTS" id="PR00861">
    <property type="entry name" value="ALYTICPTASE"/>
</dbReference>
<keyword evidence="7" id="KW-1015">Disulfide bond</keyword>
<dbReference type="Gene3D" id="2.60.120.380">
    <property type="match status" value="1"/>
</dbReference>
<dbReference type="Gene3D" id="2.40.10.10">
    <property type="entry name" value="Trypsin-like serine proteases"/>
    <property type="match status" value="2"/>
</dbReference>
<dbReference type="GO" id="GO:0005576">
    <property type="term" value="C:extracellular region"/>
    <property type="evidence" value="ECO:0007669"/>
    <property type="project" value="InterPro"/>
</dbReference>
<evidence type="ECO:0000259" key="9">
    <source>
        <dbReference type="Pfam" id="PF02983"/>
    </source>
</evidence>
<dbReference type="eggNOG" id="COG0265">
    <property type="taxonomic scope" value="Bacteria"/>
</dbReference>
<feature type="chain" id="PRO_5003028235" evidence="8">
    <location>
        <begin position="28"/>
        <end position="500"/>
    </location>
</feature>
<dbReference type="OrthoDB" id="8781117at2"/>
<dbReference type="InterPro" id="IPR001316">
    <property type="entry name" value="Pept_S1A_streptogrisin"/>
</dbReference>
<protein>
    <submittedName>
        <fullName evidence="10">Streptogrisin C</fullName>
    </submittedName>
</protein>
<feature type="signal peptide" evidence="8">
    <location>
        <begin position="1"/>
        <end position="27"/>
    </location>
</feature>
<dbReference type="STRING" id="479432.Sros_8917"/>
<evidence type="ECO:0000313" key="11">
    <source>
        <dbReference type="Proteomes" id="UP000002029"/>
    </source>
</evidence>
<dbReference type="InterPro" id="IPR004236">
    <property type="entry name" value="Pept_S1_alpha_lytic"/>
</dbReference>
<dbReference type="RefSeq" id="WP_012895276.1">
    <property type="nucleotide sequence ID" value="NC_013595.1"/>
</dbReference>